<evidence type="ECO:0000256" key="1">
    <source>
        <dbReference type="ARBA" id="ARBA00022485"/>
    </source>
</evidence>
<dbReference type="GO" id="GO:0005829">
    <property type="term" value="C:cytosol"/>
    <property type="evidence" value="ECO:0007669"/>
    <property type="project" value="TreeGrafter"/>
</dbReference>
<dbReference type="PROSITE" id="PS01278">
    <property type="entry name" value="MTTASE_RADICAL"/>
    <property type="match status" value="1"/>
</dbReference>
<dbReference type="Pfam" id="PF00919">
    <property type="entry name" value="UPF0004"/>
    <property type="match status" value="1"/>
</dbReference>
<evidence type="ECO:0000256" key="4">
    <source>
        <dbReference type="ARBA" id="ARBA00022691"/>
    </source>
</evidence>
<feature type="domain" description="MTTase N-terminal" evidence="9">
    <location>
        <begin position="18"/>
        <end position="130"/>
    </location>
</feature>
<dbReference type="PROSITE" id="PS51449">
    <property type="entry name" value="MTTASE_N"/>
    <property type="match status" value="1"/>
</dbReference>
<dbReference type="InterPro" id="IPR020612">
    <property type="entry name" value="Methylthiotransferase_CS"/>
</dbReference>
<comment type="catalytic activity">
    <reaction evidence="8">
        <text>L-aspartate(89)-[ribosomal protein uS12]-hydrogen + (sulfur carrier)-SH + AH2 + 2 S-adenosyl-L-methionine = 3-methylsulfanyl-L-aspartate(89)-[ribosomal protein uS12]-hydrogen + (sulfur carrier)-H + 5'-deoxyadenosine + L-methionine + A + S-adenosyl-L-homocysteine + 2 H(+)</text>
        <dbReference type="Rhea" id="RHEA:37087"/>
        <dbReference type="Rhea" id="RHEA-COMP:10460"/>
        <dbReference type="Rhea" id="RHEA-COMP:10461"/>
        <dbReference type="Rhea" id="RHEA-COMP:14737"/>
        <dbReference type="Rhea" id="RHEA-COMP:14739"/>
        <dbReference type="ChEBI" id="CHEBI:13193"/>
        <dbReference type="ChEBI" id="CHEBI:15378"/>
        <dbReference type="ChEBI" id="CHEBI:17319"/>
        <dbReference type="ChEBI" id="CHEBI:17499"/>
        <dbReference type="ChEBI" id="CHEBI:29917"/>
        <dbReference type="ChEBI" id="CHEBI:29961"/>
        <dbReference type="ChEBI" id="CHEBI:57844"/>
        <dbReference type="ChEBI" id="CHEBI:57856"/>
        <dbReference type="ChEBI" id="CHEBI:59789"/>
        <dbReference type="ChEBI" id="CHEBI:64428"/>
        <dbReference type="ChEBI" id="CHEBI:73599"/>
        <dbReference type="EC" id="2.8.4.4"/>
    </reaction>
</comment>
<keyword evidence="7 8" id="KW-0411">Iron-sulfur</keyword>
<dbReference type="Gene3D" id="3.80.30.20">
    <property type="entry name" value="tm_1862 like domain"/>
    <property type="match status" value="1"/>
</dbReference>
<dbReference type="SFLD" id="SFLDS00029">
    <property type="entry name" value="Radical_SAM"/>
    <property type="match status" value="1"/>
</dbReference>
<feature type="binding site" evidence="8">
    <location>
        <position position="166"/>
    </location>
    <ligand>
        <name>[4Fe-4S] cluster</name>
        <dbReference type="ChEBI" id="CHEBI:49883"/>
        <label>2</label>
        <note>4Fe-4S-S-AdoMet</note>
    </ligand>
</feature>
<gene>
    <name evidence="11" type="primary">yliG</name>
    <name evidence="8" type="synonym">rimO</name>
    <name evidence="11" type="ORF">NCTC11951_01355</name>
</gene>
<comment type="cofactor">
    <cofactor evidence="8">
        <name>[4Fe-4S] cluster</name>
        <dbReference type="ChEBI" id="CHEBI:49883"/>
    </cofactor>
    <text evidence="8">Binds 2 [4Fe-4S] clusters. One cluster is coordinated with 3 cysteines and an exchangeable S-adenosyl-L-methionine.</text>
</comment>
<dbReference type="GO" id="GO:0035599">
    <property type="term" value="F:aspartic acid methylthiotransferase activity"/>
    <property type="evidence" value="ECO:0007669"/>
    <property type="project" value="TreeGrafter"/>
</dbReference>
<dbReference type="SFLD" id="SFLDG01082">
    <property type="entry name" value="B12-binding_domain_containing"/>
    <property type="match status" value="1"/>
</dbReference>
<evidence type="ECO:0000313" key="12">
    <source>
        <dbReference type="Proteomes" id="UP000275504"/>
    </source>
</evidence>
<evidence type="ECO:0000256" key="7">
    <source>
        <dbReference type="ARBA" id="ARBA00023014"/>
    </source>
</evidence>
<dbReference type="SFLD" id="SFLDF00274">
    <property type="entry name" value="ribosomal_protein_S12_methylth"/>
    <property type="match status" value="1"/>
</dbReference>
<evidence type="ECO:0000256" key="6">
    <source>
        <dbReference type="ARBA" id="ARBA00023004"/>
    </source>
</evidence>
<keyword evidence="2 8" id="KW-0963">Cytoplasm</keyword>
<name>A0A3S4RZP4_CAMJU</name>
<dbReference type="InterPro" id="IPR023404">
    <property type="entry name" value="rSAM_horseshoe"/>
</dbReference>
<dbReference type="SUPFAM" id="SSF102114">
    <property type="entry name" value="Radical SAM enzymes"/>
    <property type="match status" value="1"/>
</dbReference>
<dbReference type="GO" id="GO:0006400">
    <property type="term" value="P:tRNA modification"/>
    <property type="evidence" value="ECO:0007669"/>
    <property type="project" value="InterPro"/>
</dbReference>
<organism evidence="11 12">
    <name type="scientific">Campylobacter jejuni subsp. doylei</name>
    <dbReference type="NCBI Taxonomy" id="32021"/>
    <lineage>
        <taxon>Bacteria</taxon>
        <taxon>Pseudomonadati</taxon>
        <taxon>Campylobacterota</taxon>
        <taxon>Epsilonproteobacteria</taxon>
        <taxon>Campylobacterales</taxon>
        <taxon>Campylobacteraceae</taxon>
        <taxon>Campylobacter</taxon>
    </lineage>
</organism>
<evidence type="ECO:0000259" key="10">
    <source>
        <dbReference type="PROSITE" id="PS51918"/>
    </source>
</evidence>
<dbReference type="PROSITE" id="PS51918">
    <property type="entry name" value="RADICAL_SAM"/>
    <property type="match status" value="1"/>
</dbReference>
<dbReference type="EC" id="2.8.4.4" evidence="8"/>
<keyword evidence="6 8" id="KW-0408">Iron</keyword>
<dbReference type="NCBIfam" id="TIGR00089">
    <property type="entry name" value="MiaB/RimO family radical SAM methylthiotransferase"/>
    <property type="match status" value="1"/>
</dbReference>
<keyword evidence="1 8" id="KW-0004">4Fe-4S</keyword>
<dbReference type="Gene3D" id="3.40.50.12160">
    <property type="entry name" value="Methylthiotransferase, N-terminal domain"/>
    <property type="match status" value="1"/>
</dbReference>
<dbReference type="Proteomes" id="UP000275504">
    <property type="component" value="Chromosome"/>
</dbReference>
<accession>A0A3S4RZP4</accession>
<dbReference type="Pfam" id="PF04055">
    <property type="entry name" value="Radical_SAM"/>
    <property type="match status" value="1"/>
</dbReference>
<keyword evidence="5 8" id="KW-0479">Metal-binding</keyword>
<reference evidence="11 12" key="1">
    <citation type="submission" date="2018-12" db="EMBL/GenBank/DDBJ databases">
        <authorList>
            <consortium name="Pathogen Informatics"/>
        </authorList>
    </citation>
    <scope>NUCLEOTIDE SEQUENCE [LARGE SCALE GENOMIC DNA]</scope>
    <source>
        <strain evidence="11 12">NCTC11951</strain>
    </source>
</reference>
<feature type="binding site" evidence="8">
    <location>
        <position position="169"/>
    </location>
    <ligand>
        <name>[4Fe-4S] cluster</name>
        <dbReference type="ChEBI" id="CHEBI:49883"/>
        <label>2</label>
        <note>4Fe-4S-S-AdoMet</note>
    </ligand>
</feature>
<dbReference type="SMART" id="SM00729">
    <property type="entry name" value="Elp3"/>
    <property type="match status" value="1"/>
</dbReference>
<dbReference type="InterPro" id="IPR006638">
    <property type="entry name" value="Elp3/MiaA/NifB-like_rSAM"/>
</dbReference>
<keyword evidence="4 8" id="KW-0949">S-adenosyl-L-methionine</keyword>
<dbReference type="InterPro" id="IPR013848">
    <property type="entry name" value="Methylthiotransferase_N"/>
</dbReference>
<proteinExistence type="inferred from homology"/>
<dbReference type="EMBL" id="LR134359">
    <property type="protein sequence ID" value="VEG62225.1"/>
    <property type="molecule type" value="Genomic_DNA"/>
</dbReference>
<feature type="binding site" evidence="8">
    <location>
        <position position="93"/>
    </location>
    <ligand>
        <name>[4Fe-4S] cluster</name>
        <dbReference type="ChEBI" id="CHEBI:49883"/>
        <label>1</label>
    </ligand>
</feature>
<comment type="similarity">
    <text evidence="8">Belongs to the methylthiotransferase family. RimO subfamily.</text>
</comment>
<dbReference type="InterPro" id="IPR005839">
    <property type="entry name" value="Methylthiotransferase"/>
</dbReference>
<sequence length="455" mass="51944">MILRNYFIKKFKKARKMSKLYLMSLGCNKNLVDSEIMLGRLSAYELCDEPSKADVLIVNTCGFIDSAKKESINAILDLHEQRKKDSLLVVTGCLMQRYREELMKELPEVDLFTGVGDYERIDEMILKKTNLFSNSTYLQSENSKRIITGSNSHAFIKIAEGCNQKCSFCAIPSFKGRLKSREISSIIAELKDLVARGYKDFSFIAQDTSSYLFDKGEKDGLIRLIDEVEKIKGIRVARILYLYPASASEALIKRIIASEIFVNYFDMPLQHISDNMLKIMKRGANSTRLKEMLNLMKSAPNSFLRTGFIVGHPGESEADFEKLCEFVKDFGFDRVSVFAYSKEEDTAAFDMEQVPFKVINKRLKIIEKIVDEVIEKSFEKEVGQKRLVVCTGESSEGEFFIAAKDLRWDREIDGEILINESECGNLEMGQIYECEILQNLDKKLLAKALRKVDAN</sequence>
<dbReference type="NCBIfam" id="TIGR01125">
    <property type="entry name" value="30S ribosomal protein S12 methylthiotransferase RimO"/>
    <property type="match status" value="1"/>
</dbReference>
<dbReference type="HAMAP" id="MF_01865">
    <property type="entry name" value="MTTase_RimO"/>
    <property type="match status" value="1"/>
</dbReference>
<dbReference type="GO" id="GO:0051539">
    <property type="term" value="F:4 iron, 4 sulfur cluster binding"/>
    <property type="evidence" value="ECO:0007669"/>
    <property type="project" value="UniProtKB-UniRule"/>
</dbReference>
<feature type="binding site" evidence="8">
    <location>
        <position position="61"/>
    </location>
    <ligand>
        <name>[4Fe-4S] cluster</name>
        <dbReference type="ChEBI" id="CHEBI:49883"/>
        <label>1</label>
    </ligand>
</feature>
<evidence type="ECO:0000256" key="2">
    <source>
        <dbReference type="ARBA" id="ARBA00022490"/>
    </source>
</evidence>
<dbReference type="InterPro" id="IPR058240">
    <property type="entry name" value="rSAM_sf"/>
</dbReference>
<comment type="subcellular location">
    <subcellularLocation>
        <location evidence="8">Cytoplasm</location>
    </subcellularLocation>
</comment>
<evidence type="ECO:0000313" key="11">
    <source>
        <dbReference type="EMBL" id="VEG62225.1"/>
    </source>
</evidence>
<evidence type="ECO:0000259" key="9">
    <source>
        <dbReference type="PROSITE" id="PS51449"/>
    </source>
</evidence>
<dbReference type="InterPro" id="IPR007197">
    <property type="entry name" value="rSAM"/>
</dbReference>
<evidence type="ECO:0000256" key="5">
    <source>
        <dbReference type="ARBA" id="ARBA00022723"/>
    </source>
</evidence>
<dbReference type="GO" id="GO:0046872">
    <property type="term" value="F:metal ion binding"/>
    <property type="evidence" value="ECO:0007669"/>
    <property type="project" value="UniProtKB-KW"/>
</dbReference>
<dbReference type="GO" id="GO:0103039">
    <property type="term" value="F:protein methylthiotransferase activity"/>
    <property type="evidence" value="ECO:0007669"/>
    <property type="project" value="UniProtKB-EC"/>
</dbReference>
<dbReference type="CDD" id="cd01335">
    <property type="entry name" value="Radical_SAM"/>
    <property type="match status" value="1"/>
</dbReference>
<evidence type="ECO:0000256" key="8">
    <source>
        <dbReference type="HAMAP-Rule" id="MF_01865"/>
    </source>
</evidence>
<evidence type="ECO:0000256" key="3">
    <source>
        <dbReference type="ARBA" id="ARBA00022679"/>
    </source>
</evidence>
<feature type="binding site" evidence="8">
    <location>
        <position position="27"/>
    </location>
    <ligand>
        <name>[4Fe-4S] cluster</name>
        <dbReference type="ChEBI" id="CHEBI:49883"/>
        <label>1</label>
    </ligand>
</feature>
<dbReference type="SFLD" id="SFLDG01061">
    <property type="entry name" value="methylthiotransferase"/>
    <property type="match status" value="1"/>
</dbReference>
<feature type="domain" description="Radical SAM core" evidence="10">
    <location>
        <begin position="148"/>
        <end position="379"/>
    </location>
</feature>
<comment type="function">
    <text evidence="8">Catalyzes the methylthiolation of an aspartic acid residue of ribosomal protein uS12.</text>
</comment>
<dbReference type="PANTHER" id="PTHR43837">
    <property type="entry name" value="RIBOSOMAL PROTEIN S12 METHYLTHIOTRANSFERASE RIMO"/>
    <property type="match status" value="1"/>
</dbReference>
<dbReference type="InterPro" id="IPR005840">
    <property type="entry name" value="Ribosomal_uS12_MeSTrfase_RimO"/>
</dbReference>
<dbReference type="InterPro" id="IPR038135">
    <property type="entry name" value="Methylthiotransferase_N_sf"/>
</dbReference>
<feature type="binding site" evidence="8">
    <location>
        <position position="162"/>
    </location>
    <ligand>
        <name>[4Fe-4S] cluster</name>
        <dbReference type="ChEBI" id="CHEBI:49883"/>
        <label>2</label>
        <note>4Fe-4S-S-AdoMet</note>
    </ligand>
</feature>
<keyword evidence="3 8" id="KW-0808">Transferase</keyword>
<dbReference type="AlphaFoldDB" id="A0A3S4RZP4"/>
<dbReference type="PANTHER" id="PTHR43837:SF1">
    <property type="entry name" value="RIBOSOMAL PROTEIN US12 METHYLTHIOTRANSFERASE RIMO"/>
    <property type="match status" value="1"/>
</dbReference>
<protein>
    <recommendedName>
        <fullName evidence="8">Ribosomal protein uS12 methylthiotransferase RimO</fullName>
        <shortName evidence="8">uS12 MTTase</shortName>
        <shortName evidence="8">uS12 methylthiotransferase</shortName>
        <ecNumber evidence="8">2.8.4.4</ecNumber>
    </recommendedName>
    <alternativeName>
        <fullName evidence="8">Ribosomal protein uS12 (aspartate-C(3))-methylthiotransferase</fullName>
    </alternativeName>
    <alternativeName>
        <fullName evidence="8">Ribosome maturation factor RimO</fullName>
    </alternativeName>
</protein>